<evidence type="ECO:0000313" key="2">
    <source>
        <dbReference type="Proteomes" id="UP000619838"/>
    </source>
</evidence>
<proteinExistence type="predicted"/>
<name>A0ABR9XT60_9CHLB</name>
<organism evidence="1 2">
    <name type="scientific">Prosthecochloris ethylica</name>
    <dbReference type="NCBI Taxonomy" id="2743976"/>
    <lineage>
        <taxon>Bacteria</taxon>
        <taxon>Pseudomonadati</taxon>
        <taxon>Chlorobiota</taxon>
        <taxon>Chlorobiia</taxon>
        <taxon>Chlorobiales</taxon>
        <taxon>Chlorobiaceae</taxon>
        <taxon>Prosthecochloris</taxon>
    </lineage>
</organism>
<reference evidence="1 2" key="1">
    <citation type="journal article" date="2020" name="Microorganisms">
        <title>Simultaneous Genome Sequencing of Prosthecochloris ethylica and Desulfuromonas acetoxidans within a Syntrophic Mixture Reveals Unique Pili and Protein Interactions.</title>
        <authorList>
            <person name="Kyndt J.A."/>
            <person name="Van Beeumen J.J."/>
            <person name="Meyer T.E."/>
        </authorList>
    </citation>
    <scope>NUCLEOTIDE SEQUENCE [LARGE SCALE GENOMIC DNA]</scope>
    <source>
        <strain evidence="1 2">N3</strain>
    </source>
</reference>
<protein>
    <submittedName>
        <fullName evidence="1">Uncharacterized protein</fullName>
    </submittedName>
</protein>
<gene>
    <name evidence="1" type="ORF">INT08_07280</name>
</gene>
<keyword evidence="2" id="KW-1185">Reference proteome</keyword>
<dbReference type="RefSeq" id="WP_175187354.1">
    <property type="nucleotide sequence ID" value="NZ_JABVZQ010000007.1"/>
</dbReference>
<comment type="caution">
    <text evidence="1">The sequence shown here is derived from an EMBL/GenBank/DDBJ whole genome shotgun (WGS) entry which is preliminary data.</text>
</comment>
<sequence>MLGATAINRIARQFGEQLKKDLPPNSTVLLYPYSQLPDFTELETFQSLVTMIEQQRDSDKTTGPISPEVVGAALNAANNLLSFFKTDYEFGNFQLNTKKQDMMMLHAISNALFCSNKSERTSDIAVMIPQDYLPADVESIAEVSRDLQKLQEWAQEHTSDDNPVNKLIEQLTTRAENEPGTPMHRIARQLTQQKLLDKEGTFLVGVHVYELSGSYYTKKNIISSIFTTPFKVTGAAVASYAAWNGQDKTIASSMLLPWHEGYHAVSEIQEHVNTSR</sequence>
<evidence type="ECO:0000313" key="1">
    <source>
        <dbReference type="EMBL" id="MBF0636971.1"/>
    </source>
</evidence>
<dbReference type="EMBL" id="JADGII010000010">
    <property type="protein sequence ID" value="MBF0636971.1"/>
    <property type="molecule type" value="Genomic_DNA"/>
</dbReference>
<dbReference type="Proteomes" id="UP000619838">
    <property type="component" value="Unassembled WGS sequence"/>
</dbReference>
<accession>A0ABR9XT60</accession>